<reference evidence="5" key="1">
    <citation type="submission" date="2018-08" db="EMBL/GenBank/DDBJ databases">
        <authorList>
            <person name="Rossello M."/>
        </authorList>
    </citation>
    <scope>NUCLEOTIDE SEQUENCE [LARGE SCALE GENOMIC DNA]</scope>
    <source>
        <strain evidence="5">cv. Chinese Spring</strain>
    </source>
</reference>
<dbReference type="RefSeq" id="XP_044325943.1">
    <property type="nucleotide sequence ID" value="XM_044470008.1"/>
</dbReference>
<dbReference type="Gramene" id="TraesLDM2B03G01021320.1">
    <property type="protein sequence ID" value="TraesLDM2B03G01021320.1"/>
    <property type="gene ID" value="TraesLDM2B03G01021320"/>
</dbReference>
<dbReference type="Gramene" id="TraesNOR2B03G01034870.1">
    <property type="protein sequence ID" value="TraesNOR2B03G01034870.1"/>
    <property type="gene ID" value="TraesNOR2B03G01034870"/>
</dbReference>
<feature type="compositionally biased region" description="Basic residues" evidence="3">
    <location>
        <begin position="446"/>
        <end position="455"/>
    </location>
</feature>
<dbReference type="STRING" id="4565.A0A3B6CCE2"/>
<dbReference type="EnsemblPlants" id="TraesCS2B02G466000.1">
    <property type="protein sequence ID" value="TraesCS2B02G466000.1"/>
    <property type="gene ID" value="TraesCS2B02G466000"/>
</dbReference>
<evidence type="ECO:0000256" key="3">
    <source>
        <dbReference type="SAM" id="MobiDB-lite"/>
    </source>
</evidence>
<accession>A0A3B6CCE2</accession>
<dbReference type="Gramene" id="TraesCAD_scaffold_019484_01G000100.1">
    <property type="protein sequence ID" value="TraesCAD_scaffold_019484_01G000100.1"/>
    <property type="gene ID" value="TraesCAD_scaffold_019484_01G000100"/>
</dbReference>
<feature type="compositionally biased region" description="Basic residues" evidence="3">
    <location>
        <begin position="44"/>
        <end position="53"/>
    </location>
</feature>
<keyword evidence="1" id="KW-0539">Nucleus</keyword>
<dbReference type="PROSITE" id="PS50118">
    <property type="entry name" value="HMG_BOX_2"/>
    <property type="match status" value="3"/>
</dbReference>
<dbReference type="Pfam" id="PF00505">
    <property type="entry name" value="HMG_box"/>
    <property type="match status" value="3"/>
</dbReference>
<feature type="DNA-binding region" description="HMG box" evidence="1">
    <location>
        <begin position="464"/>
        <end position="532"/>
    </location>
</feature>
<dbReference type="GO" id="GO:0003677">
    <property type="term" value="F:DNA binding"/>
    <property type="evidence" value="ECO:0000318"/>
    <property type="project" value="GO_Central"/>
</dbReference>
<dbReference type="GeneID" id="123046610"/>
<dbReference type="Gramene" id="TraesCLE_scaffold_027362_01G000100.1">
    <property type="protein sequence ID" value="TraesCLE_scaffold_027362_01G000100.1"/>
    <property type="gene ID" value="TraesCLE_scaffold_027362_01G000100"/>
</dbReference>
<feature type="coiled-coil region" evidence="2">
    <location>
        <begin position="119"/>
        <end position="174"/>
    </location>
</feature>
<proteinExistence type="predicted"/>
<dbReference type="OrthoDB" id="1919336at2759"/>
<feature type="region of interest" description="Disordered" evidence="3">
    <location>
        <begin position="313"/>
        <end position="345"/>
    </location>
</feature>
<feature type="region of interest" description="Disordered" evidence="3">
    <location>
        <begin position="185"/>
        <end position="219"/>
    </location>
</feature>
<dbReference type="Gramene" id="TraesROB_scaffold_028645_01G000100.1">
    <property type="protein sequence ID" value="TraesROB_scaffold_028645_01G000100.1"/>
    <property type="gene ID" value="TraesROB_scaffold_028645_01G000100"/>
</dbReference>
<feature type="compositionally biased region" description="Low complexity" evidence="3">
    <location>
        <begin position="103"/>
        <end position="114"/>
    </location>
</feature>
<dbReference type="Gramene" id="TraesSTA2B03G01015670.1">
    <property type="protein sequence ID" value="TraesSTA2B03G01015670.1"/>
    <property type="gene ID" value="TraesSTA2B03G01015670"/>
</dbReference>
<protein>
    <recommendedName>
        <fullName evidence="4">HMG box domain-containing protein</fullName>
    </recommendedName>
</protein>
<gene>
    <name evidence="5" type="primary">LOC123046610</name>
</gene>
<keyword evidence="2" id="KW-0175">Coiled coil</keyword>
<dbReference type="Proteomes" id="UP000019116">
    <property type="component" value="Chromosome 2B"/>
</dbReference>
<dbReference type="Gramene" id="TraesWEE_scaffold_027701_01G000100.1">
    <property type="protein sequence ID" value="TraesWEE_scaffold_027701_01G000100.1"/>
    <property type="gene ID" value="TraesWEE_scaffold_027701_01G000100"/>
</dbReference>
<feature type="region of interest" description="Disordered" evidence="3">
    <location>
        <begin position="1"/>
        <end position="115"/>
    </location>
</feature>
<evidence type="ECO:0000313" key="5">
    <source>
        <dbReference type="EnsemblPlants" id="TraesCS2B02G466000.1"/>
    </source>
</evidence>
<dbReference type="Gramene" id="TraesCS2B02G466000.1">
    <property type="protein sequence ID" value="TraesCS2B02G466000.1"/>
    <property type="gene ID" value="TraesCS2B02G466000"/>
</dbReference>
<reference evidence="5" key="2">
    <citation type="submission" date="2018-10" db="UniProtKB">
        <authorList>
            <consortium name="EnsemblPlants"/>
        </authorList>
    </citation>
    <scope>IDENTIFICATION</scope>
</reference>
<dbReference type="PANTHER" id="PTHR46912:SF1">
    <property type="entry name" value="HIGH MOBILITY GROUP B PROTEIN 13"/>
    <property type="match status" value="1"/>
</dbReference>
<feature type="domain" description="HMG box" evidence="4">
    <location>
        <begin position="338"/>
        <end position="404"/>
    </location>
</feature>
<feature type="domain" description="HMG box" evidence="4">
    <location>
        <begin position="464"/>
        <end position="532"/>
    </location>
</feature>
<feature type="DNA-binding region" description="HMG box" evidence="1">
    <location>
        <begin position="338"/>
        <end position="404"/>
    </location>
</feature>
<evidence type="ECO:0000256" key="2">
    <source>
        <dbReference type="SAM" id="Coils"/>
    </source>
</evidence>
<keyword evidence="1" id="KW-0238">DNA-binding</keyword>
<evidence type="ECO:0000313" key="6">
    <source>
        <dbReference type="Proteomes" id="UP000019116"/>
    </source>
</evidence>
<dbReference type="Gramene" id="TraesCS2B03G1179500.1">
    <property type="protein sequence ID" value="TraesCS2B03G1179500.1.CDS"/>
    <property type="gene ID" value="TraesCS2B03G1179500"/>
</dbReference>
<feature type="DNA-binding region" description="HMG box" evidence="1">
    <location>
        <begin position="216"/>
        <end position="283"/>
    </location>
</feature>
<organism evidence="5">
    <name type="scientific">Triticum aestivum</name>
    <name type="common">Wheat</name>
    <dbReference type="NCBI Taxonomy" id="4565"/>
    <lineage>
        <taxon>Eukaryota</taxon>
        <taxon>Viridiplantae</taxon>
        <taxon>Streptophyta</taxon>
        <taxon>Embryophyta</taxon>
        <taxon>Tracheophyta</taxon>
        <taxon>Spermatophyta</taxon>
        <taxon>Magnoliopsida</taxon>
        <taxon>Liliopsida</taxon>
        <taxon>Poales</taxon>
        <taxon>Poaceae</taxon>
        <taxon>BOP clade</taxon>
        <taxon>Pooideae</taxon>
        <taxon>Triticodae</taxon>
        <taxon>Triticeae</taxon>
        <taxon>Triticinae</taxon>
        <taxon>Triticum</taxon>
    </lineage>
</organism>
<dbReference type="InterPro" id="IPR044601">
    <property type="entry name" value="HMGB6/HMGB13"/>
</dbReference>
<sequence length="546" mass="61764">MATAAAGSRRCGRSRKPLAPVLDNDANISAGRADLAAALTPQPRKAKRTSPKIRKAETGQASPVADEPMGTPPAQVDAADAPLGKADVATAPASTQKAKRASSKGGKAKGAAPSMADELTELQGMLQRLRLEKEKAEEMVRERDEVIRQKEEEIETKAKQQERLQAELKKMQRVKMFEPTMNLPLVQSLLGKDQEGDDKGKKKKKKKGKGKAGNERKKPAPAYILWCKDQWAEIKKSPDADFKEVSNALGAKWKTLSNEEKQPYEERYRQEKEAYLQVVGQEKREAEAMKLLDEEQMRWTAKELLEQYLKFRQEAEEEDGNSKKAKNKRKKEKDPSKPKQPMPAYFLYSQERRAALAAEKKSVPEIGKITGEEWKGMTEAQKVPYEEVARKQKEEYQKQMEVYKQKKLEENASLEKEEEEQKKILKQEALQLLRKKEKADNIIKKTKEKRQKKKQQQNADPNRPKRPASSFLLFSKEARKQLAEERPGVNNATLSALISVKWKDLSGAEKKVWSEKAAQGMAAYKREMEEYTKAHTSASSSPTATA</sequence>
<feature type="region of interest" description="Disordered" evidence="3">
    <location>
        <begin position="436"/>
        <end position="471"/>
    </location>
</feature>
<dbReference type="Gramene" id="TraesMAC2B03G01018110.1">
    <property type="protein sequence ID" value="TraesMAC2B03G01018110.1"/>
    <property type="gene ID" value="TraesMAC2B03G01018110"/>
</dbReference>
<dbReference type="Gramene" id="TraesARI2B03G01035810.1">
    <property type="protein sequence ID" value="TraesARI2B03G01035810.1"/>
    <property type="gene ID" value="TraesARI2B03G01035810"/>
</dbReference>
<feature type="compositionally biased region" description="Basic residues" evidence="3">
    <location>
        <begin position="201"/>
        <end position="210"/>
    </location>
</feature>
<dbReference type="Gene3D" id="1.10.30.10">
    <property type="entry name" value="High mobility group box domain"/>
    <property type="match status" value="3"/>
</dbReference>
<dbReference type="InterPro" id="IPR036910">
    <property type="entry name" value="HMG_box_dom_sf"/>
</dbReference>
<dbReference type="Gramene" id="TraesRN2B0101222600.1">
    <property type="protein sequence ID" value="TraesRN2B0101222600.1"/>
    <property type="gene ID" value="TraesRN2B0101222600"/>
</dbReference>
<dbReference type="AlphaFoldDB" id="A0A3B6CCE2"/>
<dbReference type="Gramene" id="TraesPARA_EIv1.0_0507070.1">
    <property type="protein sequence ID" value="TraesPARA_EIv1.0_0507070.1.CDS"/>
    <property type="gene ID" value="TraesPARA_EIv1.0_0507070"/>
</dbReference>
<dbReference type="PaxDb" id="4565-Traes_2BL_0F18ED637.1"/>
<feature type="domain" description="HMG box" evidence="4">
    <location>
        <begin position="216"/>
        <end position="283"/>
    </location>
</feature>
<dbReference type="PANTHER" id="PTHR46912">
    <property type="entry name" value="HIGH MOBILITY GROUP B PROTEIN 13"/>
    <property type="match status" value="1"/>
</dbReference>
<dbReference type="Gramene" id="TraesSYM2B03G01035280.1">
    <property type="protein sequence ID" value="TraesSYM2B03G01035280.1"/>
    <property type="gene ID" value="TraesSYM2B03G01035280"/>
</dbReference>
<dbReference type="GO" id="GO:0005634">
    <property type="term" value="C:nucleus"/>
    <property type="evidence" value="ECO:0007669"/>
    <property type="project" value="UniProtKB-UniRule"/>
</dbReference>
<dbReference type="SUPFAM" id="SSF47095">
    <property type="entry name" value="HMG-box"/>
    <property type="match status" value="3"/>
</dbReference>
<dbReference type="CDD" id="cd22006">
    <property type="entry name" value="HMG-box_AtHMGB6-like_rpt1"/>
    <property type="match status" value="1"/>
</dbReference>
<evidence type="ECO:0000259" key="4">
    <source>
        <dbReference type="PROSITE" id="PS50118"/>
    </source>
</evidence>
<name>A0A3B6CCE2_WHEAT</name>
<dbReference type="SMART" id="SM00398">
    <property type="entry name" value="HMG"/>
    <property type="match status" value="3"/>
</dbReference>
<dbReference type="OMA" id="LWLKDQW"/>
<dbReference type="SMR" id="A0A3B6CCE2"/>
<keyword evidence="6" id="KW-1185">Reference proteome</keyword>
<dbReference type="InterPro" id="IPR009071">
    <property type="entry name" value="HMG_box_dom"/>
</dbReference>
<evidence type="ECO:0000256" key="1">
    <source>
        <dbReference type="PROSITE-ProRule" id="PRU00267"/>
    </source>
</evidence>
<dbReference type="Gramene" id="TraesJUL2B03G01027440.1">
    <property type="protein sequence ID" value="TraesJUL2B03G01027440.1"/>
    <property type="gene ID" value="TraesJUL2B03G01027440"/>
</dbReference>